<evidence type="ECO:0000313" key="3">
    <source>
        <dbReference type="EMBL" id="CEJ09617.1"/>
    </source>
</evidence>
<reference evidence="2" key="2">
    <citation type="submission" date="2020-01" db="EMBL/GenBank/DDBJ databases">
        <authorList>
            <person name="Hornung B."/>
        </authorList>
    </citation>
    <scope>NUCLEOTIDE SEQUENCE</scope>
    <source>
        <strain evidence="2">PacBioINE</strain>
    </source>
</reference>
<sequence>MDSVLRMERILALIEAKPGICGLALAADCGVPWPLLQKDLETILLDVDHPIPLYTDADEDGEEGMDRLCPETRWFLETSQRRNVPAHFTVGEFLQILDALDFIEQKLRRGVSLKEKISAGLDLVQEGTYRYIKGRLAPLQRLDDEILLTVEKALQWRRKISFEFKSWPLVAAPLGVVYYSRLRQWYLAAESGGLIKTYNLAKVRHIGMTGESFTYPEGFSLRDWLAPRWGMEFGRELEVKVRFLNRSQTFAKVRKDVAHRSCLLREEDGGQSLIYEDTIVGKNEFLAWILGFGSAAEILEPAELRGEIISRVKECLSHYRQI</sequence>
<dbReference type="InterPro" id="IPR057727">
    <property type="entry name" value="WCX_dom"/>
</dbReference>
<feature type="domain" description="WCX" evidence="1">
    <location>
        <begin position="237"/>
        <end position="315"/>
    </location>
</feature>
<dbReference type="EMBL" id="LR746496">
    <property type="protein sequence ID" value="CAA7600239.1"/>
    <property type="molecule type" value="Genomic_DNA"/>
</dbReference>
<dbReference type="PANTHER" id="PTHR34580">
    <property type="match status" value="1"/>
</dbReference>
<dbReference type="RefSeq" id="WP_240983938.1">
    <property type="nucleotide sequence ID" value="NZ_CDGJ01000134.1"/>
</dbReference>
<accession>A0A8S0W6Y5</accession>
<proteinExistence type="predicted"/>
<dbReference type="KEGG" id="aacx:DEACI_0891"/>
<evidence type="ECO:0000313" key="4">
    <source>
        <dbReference type="Proteomes" id="UP001071230"/>
    </source>
</evidence>
<dbReference type="Proteomes" id="UP000836597">
    <property type="component" value="Chromosome"/>
</dbReference>
<reference evidence="3" key="1">
    <citation type="submission" date="2014-11" db="EMBL/GenBank/DDBJ databases">
        <authorList>
            <person name="Hornung B.V."/>
        </authorList>
    </citation>
    <scope>NUCLEOTIDE SEQUENCE</scope>
    <source>
        <strain evidence="3">INE</strain>
    </source>
</reference>
<dbReference type="PANTHER" id="PTHR34580:SF1">
    <property type="entry name" value="PROTEIN PAFC"/>
    <property type="match status" value="1"/>
</dbReference>
<evidence type="ECO:0000259" key="1">
    <source>
        <dbReference type="Pfam" id="PF25583"/>
    </source>
</evidence>
<dbReference type="AlphaFoldDB" id="A0A8S0W6Y5"/>
<dbReference type="Proteomes" id="UP001071230">
    <property type="component" value="Unassembled WGS sequence"/>
</dbReference>
<dbReference type="Pfam" id="PF25583">
    <property type="entry name" value="WCX"/>
    <property type="match status" value="1"/>
</dbReference>
<keyword evidence="4" id="KW-1185">Reference proteome</keyword>
<dbReference type="EMBL" id="CDGJ01000134">
    <property type="protein sequence ID" value="CEJ09617.1"/>
    <property type="molecule type" value="Genomic_DNA"/>
</dbReference>
<dbReference type="PROSITE" id="PS52050">
    <property type="entry name" value="WYL"/>
    <property type="match status" value="1"/>
</dbReference>
<organism evidence="2">
    <name type="scientific">Acididesulfobacillus acetoxydans</name>
    <dbReference type="NCBI Taxonomy" id="1561005"/>
    <lineage>
        <taxon>Bacteria</taxon>
        <taxon>Bacillati</taxon>
        <taxon>Bacillota</taxon>
        <taxon>Clostridia</taxon>
        <taxon>Eubacteriales</taxon>
        <taxon>Peptococcaceae</taxon>
        <taxon>Acididesulfobacillus</taxon>
    </lineage>
</organism>
<gene>
    <name evidence="2" type="ORF">DEACI_0891</name>
    <name evidence="3" type="ORF">DEACI_4102</name>
</gene>
<protein>
    <submittedName>
        <fullName evidence="2 3">WYL domain</fullName>
    </submittedName>
</protein>
<name>A0A8S0W6Y5_9FIRM</name>
<evidence type="ECO:0000313" key="2">
    <source>
        <dbReference type="EMBL" id="CAA7600239.1"/>
    </source>
</evidence>
<dbReference type="InterPro" id="IPR051534">
    <property type="entry name" value="CBASS_pafABC_assoc_protein"/>
</dbReference>